<organism evidence="1 2">
    <name type="scientific">Mesorhizobium robiniae</name>
    <dbReference type="NCBI Taxonomy" id="559315"/>
    <lineage>
        <taxon>Bacteria</taxon>
        <taxon>Pseudomonadati</taxon>
        <taxon>Pseudomonadota</taxon>
        <taxon>Alphaproteobacteria</taxon>
        <taxon>Hyphomicrobiales</taxon>
        <taxon>Phyllobacteriaceae</taxon>
        <taxon>Mesorhizobium</taxon>
    </lineage>
</organism>
<dbReference type="InterPro" id="IPR027417">
    <property type="entry name" value="P-loop_NTPase"/>
</dbReference>
<accession>A0ABV2GXB9</accession>
<dbReference type="EMBL" id="JBEPMC010000014">
    <property type="protein sequence ID" value="MET3582912.1"/>
    <property type="molecule type" value="Genomic_DNA"/>
</dbReference>
<dbReference type="SUPFAM" id="SSF52540">
    <property type="entry name" value="P-loop containing nucleoside triphosphate hydrolases"/>
    <property type="match status" value="1"/>
</dbReference>
<keyword evidence="2" id="KW-1185">Reference proteome</keyword>
<dbReference type="Gene3D" id="3.40.50.300">
    <property type="entry name" value="P-loop containing nucleotide triphosphate hydrolases"/>
    <property type="match status" value="1"/>
</dbReference>
<evidence type="ECO:0000313" key="2">
    <source>
        <dbReference type="Proteomes" id="UP001549204"/>
    </source>
</evidence>
<evidence type="ECO:0000313" key="1">
    <source>
        <dbReference type="EMBL" id="MET3582912.1"/>
    </source>
</evidence>
<sequence>MESLWSLVQARQSGQWLKFGSDSQAASPPRIRLSIAKCQAYFKTADGFHARVAHAFAPTSMLEIEYESRLREPAACLATIWDFLGVPTLQLSGSAILQRQETRPLDQTIENFDELRLHFANRPYARFFEVDDVFRARAASDRTATEIIPKLKAYSDTGTMLQPTPS</sequence>
<dbReference type="Proteomes" id="UP001549204">
    <property type="component" value="Unassembled WGS sequence"/>
</dbReference>
<protein>
    <submittedName>
        <fullName evidence="1">LPS sulfotransferase NodH</fullName>
    </submittedName>
</protein>
<comment type="caution">
    <text evidence="1">The sequence shown here is derived from an EMBL/GenBank/DDBJ whole genome shotgun (WGS) entry which is preliminary data.</text>
</comment>
<reference evidence="1 2" key="1">
    <citation type="submission" date="2024-06" db="EMBL/GenBank/DDBJ databases">
        <title>Genomic Encyclopedia of Type Strains, Phase IV (KMG-IV): sequencing the most valuable type-strain genomes for metagenomic binning, comparative biology and taxonomic classification.</title>
        <authorList>
            <person name="Goeker M."/>
        </authorList>
    </citation>
    <scope>NUCLEOTIDE SEQUENCE [LARGE SCALE GENOMIC DNA]</scope>
    <source>
        <strain evidence="1 2">DSM 100022</strain>
    </source>
</reference>
<name>A0ABV2GXB9_9HYPH</name>
<gene>
    <name evidence="1" type="ORF">ABID19_005974</name>
</gene>
<proteinExistence type="predicted"/>